<comment type="similarity">
    <text evidence="1">Belongs to the importin alpha family.</text>
</comment>
<accession>A0A1V9WZT9</accession>
<sequence length="592" mass="66136">MTHPFNQYVTVDGRRRISARWRAPTTKPFNCHFASASQKDRNAWLRVVYSHLTNVDDSEYEQALWWLVNTAAEGNLLFVEKIIDIGLLDRLVDISSTSDDPKVVTPALITLAKLTIYEPQPVVDYGGLVAFRRTLSTEGLISEALRQEIGWALWYVVGARSRIQAFVDADLLPCIVDLYASQKPQSKEVAARVIRTFVQVGEPQHIEALVQADALPPIVDTLGRFEEMLLLKIAVNIIENVLRVSGALEHRETLWRLLTELRLTESLERLRRHDDHYMSVAAKDLICQYQREKAATQQRVSRCSPAGICARLRLILTCHSRLDIAVRVKGGVLPVIEGEVDSANVAVLPLKLQECVNLPLLLLLFAAELLVLRLLYDVGVIATFMGILPLLQRPPCRARRPTYRTDQLTAGAARLWPAPRSPPRTTVNSAFLPCGLDACAKRPGVVVSSNLSLGRMPRIAQRLNFDANETEMVMYEGRRSARCTLNFSDLAFLEQSPKAEFVSDRFFRVVFGDGSVISPINAIINSHSKVNDNVLVLFRQNTSPKVAFLRVNNTRDASCVVIHPHLVSVCSSNQSASYHGRCQDEAIVMTAS</sequence>
<dbReference type="EMBL" id="MNPL01031456">
    <property type="protein sequence ID" value="OQR66678.1"/>
    <property type="molecule type" value="Genomic_DNA"/>
</dbReference>
<gene>
    <name evidence="5" type="ORF">BIW11_04945</name>
</gene>
<dbReference type="InterPro" id="IPR011989">
    <property type="entry name" value="ARM-like"/>
</dbReference>
<comment type="caution">
    <text evidence="5">The sequence shown here is derived from an EMBL/GenBank/DDBJ whole genome shotgun (WGS) entry which is preliminary data.</text>
</comment>
<evidence type="ECO:0000256" key="2">
    <source>
        <dbReference type="ARBA" id="ARBA00022448"/>
    </source>
</evidence>
<evidence type="ECO:0000313" key="5">
    <source>
        <dbReference type="EMBL" id="OQR66678.1"/>
    </source>
</evidence>
<keyword evidence="4" id="KW-1133">Transmembrane helix</keyword>
<proteinExistence type="inferred from homology"/>
<dbReference type="InParanoid" id="A0A1V9WZT9"/>
<keyword evidence="4" id="KW-0472">Membrane</keyword>
<dbReference type="AlphaFoldDB" id="A0A1V9WZT9"/>
<protein>
    <submittedName>
        <fullName evidence="5">Importin subunit alpha-1-like</fullName>
    </submittedName>
</protein>
<reference evidence="5 6" key="1">
    <citation type="journal article" date="2017" name="Gigascience">
        <title>Draft genome of the honey bee ectoparasitic mite, Tropilaelaps mercedesae, is shaped by the parasitic life history.</title>
        <authorList>
            <person name="Dong X."/>
            <person name="Armstrong S.D."/>
            <person name="Xia D."/>
            <person name="Makepeace B.L."/>
            <person name="Darby A.C."/>
            <person name="Kadowaki T."/>
        </authorList>
    </citation>
    <scope>NUCLEOTIDE SEQUENCE [LARGE SCALE GENOMIC DNA]</scope>
    <source>
        <strain evidence="5">Wuxi-XJTLU</strain>
    </source>
</reference>
<keyword evidence="3" id="KW-0653">Protein transport</keyword>
<evidence type="ECO:0000256" key="4">
    <source>
        <dbReference type="SAM" id="Phobius"/>
    </source>
</evidence>
<dbReference type="Gene3D" id="1.25.10.10">
    <property type="entry name" value="Leucine-rich Repeat Variant"/>
    <property type="match status" value="1"/>
</dbReference>
<dbReference type="STRING" id="418985.A0A1V9WZT9"/>
<feature type="transmembrane region" description="Helical" evidence="4">
    <location>
        <begin position="358"/>
        <end position="391"/>
    </location>
</feature>
<dbReference type="InterPro" id="IPR016024">
    <property type="entry name" value="ARM-type_fold"/>
</dbReference>
<dbReference type="GO" id="GO:0015031">
    <property type="term" value="P:protein transport"/>
    <property type="evidence" value="ECO:0007669"/>
    <property type="project" value="UniProtKB-KW"/>
</dbReference>
<name>A0A1V9WZT9_9ACAR</name>
<keyword evidence="4" id="KW-0812">Transmembrane</keyword>
<dbReference type="InterPro" id="IPR000225">
    <property type="entry name" value="Armadillo"/>
</dbReference>
<evidence type="ECO:0000256" key="3">
    <source>
        <dbReference type="ARBA" id="ARBA00022927"/>
    </source>
</evidence>
<dbReference type="SMART" id="SM00185">
    <property type="entry name" value="ARM"/>
    <property type="match status" value="3"/>
</dbReference>
<keyword evidence="6" id="KW-1185">Reference proteome</keyword>
<dbReference type="PANTHER" id="PTHR23316">
    <property type="entry name" value="IMPORTIN ALPHA"/>
    <property type="match status" value="1"/>
</dbReference>
<keyword evidence="2" id="KW-0813">Transport</keyword>
<organism evidence="5 6">
    <name type="scientific">Tropilaelaps mercedesae</name>
    <dbReference type="NCBI Taxonomy" id="418985"/>
    <lineage>
        <taxon>Eukaryota</taxon>
        <taxon>Metazoa</taxon>
        <taxon>Ecdysozoa</taxon>
        <taxon>Arthropoda</taxon>
        <taxon>Chelicerata</taxon>
        <taxon>Arachnida</taxon>
        <taxon>Acari</taxon>
        <taxon>Parasitiformes</taxon>
        <taxon>Mesostigmata</taxon>
        <taxon>Gamasina</taxon>
        <taxon>Dermanyssoidea</taxon>
        <taxon>Laelapidae</taxon>
        <taxon>Tropilaelaps</taxon>
    </lineage>
</organism>
<dbReference type="SUPFAM" id="SSF48371">
    <property type="entry name" value="ARM repeat"/>
    <property type="match status" value="1"/>
</dbReference>
<evidence type="ECO:0000313" key="6">
    <source>
        <dbReference type="Proteomes" id="UP000192247"/>
    </source>
</evidence>
<dbReference type="Proteomes" id="UP000192247">
    <property type="component" value="Unassembled WGS sequence"/>
</dbReference>
<evidence type="ECO:0000256" key="1">
    <source>
        <dbReference type="ARBA" id="ARBA00010394"/>
    </source>
</evidence>